<keyword evidence="1" id="KW-0408">Iron</keyword>
<keyword evidence="4" id="KW-0560">Oxidoreductase</keyword>
<dbReference type="Gene3D" id="3.40.50.740">
    <property type="match status" value="1"/>
</dbReference>
<dbReference type="SUPFAM" id="SSF53706">
    <property type="entry name" value="Formate dehydrogenase/DMSO reductase, domains 1-3"/>
    <property type="match status" value="1"/>
</dbReference>
<dbReference type="EMBL" id="PPTS01000003">
    <property type="protein sequence ID" value="RDB65793.1"/>
    <property type="molecule type" value="Genomic_DNA"/>
</dbReference>
<evidence type="ECO:0000256" key="4">
    <source>
        <dbReference type="ARBA" id="ARBA00023002"/>
    </source>
</evidence>
<gene>
    <name evidence="5" type="ORF">C1877_06715</name>
</gene>
<dbReference type="InterPro" id="IPR050612">
    <property type="entry name" value="Prok_Mopterin_Oxidored"/>
</dbReference>
<keyword evidence="2" id="KW-0500">Molybdenum</keyword>
<name>A0A369M211_9ACTN</name>
<keyword evidence="6" id="KW-1185">Reference proteome</keyword>
<keyword evidence="1" id="KW-0479">Metal-binding</keyword>
<keyword evidence="1" id="KW-0004">4Fe-4S</keyword>
<comment type="caution">
    <text evidence="5">The sequence shown here is derived from an EMBL/GenBank/DDBJ whole genome shotgun (WGS) entry which is preliminary data.</text>
</comment>
<dbReference type="PANTHER" id="PTHR43742">
    <property type="entry name" value="TRIMETHYLAMINE-N-OXIDE REDUCTASE"/>
    <property type="match status" value="1"/>
</dbReference>
<dbReference type="PROSITE" id="PS51318">
    <property type="entry name" value="TAT"/>
    <property type="match status" value="1"/>
</dbReference>
<evidence type="ECO:0000256" key="1">
    <source>
        <dbReference type="ARBA" id="ARBA00022485"/>
    </source>
</evidence>
<accession>A0A369M211</accession>
<dbReference type="GeneID" id="78696111"/>
<protein>
    <submittedName>
        <fullName evidence="5">Tat pathway signal protein</fullName>
    </submittedName>
</protein>
<dbReference type="RefSeq" id="WP_015540430.1">
    <property type="nucleotide sequence ID" value="NZ_CABMMS010000003.1"/>
</dbReference>
<dbReference type="AlphaFoldDB" id="A0A369M211"/>
<proteinExistence type="predicted"/>
<organism evidence="5 6">
    <name type="scientific">Gordonibacter pamelaeae</name>
    <dbReference type="NCBI Taxonomy" id="471189"/>
    <lineage>
        <taxon>Bacteria</taxon>
        <taxon>Bacillati</taxon>
        <taxon>Actinomycetota</taxon>
        <taxon>Coriobacteriia</taxon>
        <taxon>Eggerthellales</taxon>
        <taxon>Eggerthellaceae</taxon>
        <taxon>Gordonibacter</taxon>
    </lineage>
</organism>
<evidence type="ECO:0000256" key="2">
    <source>
        <dbReference type="ARBA" id="ARBA00022505"/>
    </source>
</evidence>
<sequence length="258" mass="27374">MVQANMDRRTFVEALGALGALSIAGVGIGSQPSVAVAAESAFPPPQTGKPVEAKVDPKTGDVSVNEDVIVRYSGCVGCYQSCGNRIKLDRATGRVLGVGGNPYNPSGAVKPLPFEAPLEEAYRSMSYANGAGNLTRGTICGRGNGTLDAVSQPGRITTPLKRAGKRGEGKWKPIGWDQLLKEVTEGGKLFAEIGEDHDIEGFKAVHDTVTPINPEQPDLGPKSNQIIIWNTRADGRRQLNARFAQTFGTVNNFSHNSS</sequence>
<keyword evidence="3" id="KW-0732">Signal</keyword>
<dbReference type="GO" id="GO:0016491">
    <property type="term" value="F:oxidoreductase activity"/>
    <property type="evidence" value="ECO:0007669"/>
    <property type="project" value="UniProtKB-KW"/>
</dbReference>
<dbReference type="InterPro" id="IPR006311">
    <property type="entry name" value="TAT_signal"/>
</dbReference>
<evidence type="ECO:0000313" key="5">
    <source>
        <dbReference type="EMBL" id="RDB65793.1"/>
    </source>
</evidence>
<evidence type="ECO:0000256" key="3">
    <source>
        <dbReference type="ARBA" id="ARBA00022729"/>
    </source>
</evidence>
<dbReference type="PANTHER" id="PTHR43742:SF9">
    <property type="entry name" value="TETRATHIONATE REDUCTASE SUBUNIT A"/>
    <property type="match status" value="1"/>
</dbReference>
<dbReference type="Gene3D" id="2.20.25.90">
    <property type="entry name" value="ADC-like domains"/>
    <property type="match status" value="1"/>
</dbReference>
<reference evidence="5 6" key="1">
    <citation type="journal article" date="2018" name="Elife">
        <title>Discovery and characterization of a prevalent human gut bacterial enzyme sufficient for the inactivation of a family of plant toxins.</title>
        <authorList>
            <person name="Koppel N."/>
            <person name="Bisanz J.E."/>
            <person name="Pandelia M.E."/>
            <person name="Turnbaugh P.J."/>
            <person name="Balskus E.P."/>
        </authorList>
    </citation>
    <scope>NUCLEOTIDE SEQUENCE [LARGE SCALE GENOMIC DNA]</scope>
    <source>
        <strain evidence="5 6">3C</strain>
    </source>
</reference>
<dbReference type="OrthoDB" id="7376058at2"/>
<dbReference type="GO" id="GO:0051539">
    <property type="term" value="F:4 iron, 4 sulfur cluster binding"/>
    <property type="evidence" value="ECO:0007669"/>
    <property type="project" value="UniProtKB-KW"/>
</dbReference>
<evidence type="ECO:0000313" key="6">
    <source>
        <dbReference type="Proteomes" id="UP000254000"/>
    </source>
</evidence>
<dbReference type="Proteomes" id="UP000254000">
    <property type="component" value="Unassembled WGS sequence"/>
</dbReference>
<keyword evidence="1" id="KW-0411">Iron-sulfur</keyword>